<dbReference type="PANTHER" id="PTHR22984">
    <property type="entry name" value="SERINE/THREONINE-PROTEIN KINASE PIM"/>
    <property type="match status" value="1"/>
</dbReference>
<dbReference type="GeneID" id="20245763"/>
<proteinExistence type="inferred from homology"/>
<dbReference type="HOGENOM" id="CLU_000288_63_0_1"/>
<dbReference type="PANTHER" id="PTHR22984:SF25">
    <property type="entry name" value="PROTEIN KINASE DOMAIN-CONTAINING PROTEIN"/>
    <property type="match status" value="1"/>
</dbReference>
<dbReference type="SMART" id="SM00220">
    <property type="entry name" value="S_TKc"/>
    <property type="match status" value="1"/>
</dbReference>
<dbReference type="Gene3D" id="1.10.510.10">
    <property type="entry name" value="Transferase(Phosphotransferase) domain 1"/>
    <property type="match status" value="1"/>
</dbReference>
<evidence type="ECO:0000256" key="12">
    <source>
        <dbReference type="ARBA" id="ARBA00048679"/>
    </source>
</evidence>
<dbReference type="GO" id="GO:0005737">
    <property type="term" value="C:cytoplasm"/>
    <property type="evidence" value="ECO:0007669"/>
    <property type="project" value="TreeGrafter"/>
</dbReference>
<dbReference type="InterPro" id="IPR011009">
    <property type="entry name" value="Kinase-like_dom_sf"/>
</dbReference>
<dbReference type="STRING" id="225164.V3YWF4"/>
<protein>
    <recommendedName>
        <fullName evidence="3">Serine/threonine-protein kinase 1</fullName>
        <ecNumber evidence="2">2.7.11.1</ecNumber>
    </recommendedName>
</protein>
<evidence type="ECO:0000313" key="19">
    <source>
        <dbReference type="EMBL" id="ESO82333.1"/>
    </source>
</evidence>
<sequence length="315" mass="35823">MMGRKSALTGVFTRNSSASQTKDNRARFESTYSVSHVLGSGGFGTVYSGVRIRDNYPVAVKHIVKEKVSEWGQLNGVTLPMEIILMKKVQQVPGVVRILDYYEMQGSFIIVMDRPEASKDLFDFITEKRVLDEMTARDFFRQILLMVLNIHRCGVIHRDIKDENILVDLKTGQLKLIDFGSGAILKDTVYTEFDGTRVYSPPEWIKYHRYWGRSATVWSLGILLYDMVCGDIPFEQDEQITKADVTFKNRLSQEVKNLICSCLSVKPSDRPSIEDILQHPWLQVGSQDNRTHNDINNSEKNKVLDASSMGSQDSV</sequence>
<feature type="binding site" evidence="14 15">
    <location>
        <position position="61"/>
    </location>
    <ligand>
        <name>ATP</name>
        <dbReference type="ChEBI" id="CHEBI:30616"/>
    </ligand>
</feature>
<feature type="region of interest" description="Disordered" evidence="17">
    <location>
        <begin position="1"/>
        <end position="24"/>
    </location>
</feature>
<feature type="domain" description="Protein kinase" evidence="18">
    <location>
        <begin position="32"/>
        <end position="282"/>
    </location>
</feature>
<evidence type="ECO:0000256" key="6">
    <source>
        <dbReference type="ARBA" id="ARBA00022679"/>
    </source>
</evidence>
<evidence type="ECO:0000256" key="15">
    <source>
        <dbReference type="PROSITE-ProRule" id="PRU10141"/>
    </source>
</evidence>
<comment type="similarity">
    <text evidence="16">Belongs to the protein kinase superfamily.</text>
</comment>
<dbReference type="GO" id="GO:0043066">
    <property type="term" value="P:negative regulation of apoptotic process"/>
    <property type="evidence" value="ECO:0007669"/>
    <property type="project" value="InterPro"/>
</dbReference>
<feature type="compositionally biased region" description="Polar residues" evidence="17">
    <location>
        <begin position="12"/>
        <end position="21"/>
    </location>
</feature>
<comment type="subcellular location">
    <subcellularLocation>
        <location evidence="1">Host cytoplasm</location>
    </subcellularLocation>
</comment>
<dbReference type="Gene3D" id="3.30.200.20">
    <property type="entry name" value="Phosphorylase Kinase, domain 1"/>
    <property type="match status" value="1"/>
</dbReference>
<evidence type="ECO:0000256" key="13">
    <source>
        <dbReference type="PIRSR" id="PIRSR037993-1"/>
    </source>
</evidence>
<evidence type="ECO:0000256" key="10">
    <source>
        <dbReference type="ARBA" id="ARBA00023200"/>
    </source>
</evidence>
<keyword evidence="8" id="KW-0418">Kinase</keyword>
<evidence type="ECO:0000256" key="4">
    <source>
        <dbReference type="ARBA" id="ARBA00022527"/>
    </source>
</evidence>
<dbReference type="GO" id="GO:0004674">
    <property type="term" value="F:protein serine/threonine kinase activity"/>
    <property type="evidence" value="ECO:0007669"/>
    <property type="project" value="UniProtKB-KW"/>
</dbReference>
<dbReference type="OrthoDB" id="193931at2759"/>
<name>V3YWF4_LOTGI</name>
<dbReference type="PROSITE" id="PS00107">
    <property type="entry name" value="PROTEIN_KINASE_ATP"/>
    <property type="match status" value="1"/>
</dbReference>
<organism evidence="19 20">
    <name type="scientific">Lottia gigantea</name>
    <name type="common">Giant owl limpet</name>
    <dbReference type="NCBI Taxonomy" id="225164"/>
    <lineage>
        <taxon>Eukaryota</taxon>
        <taxon>Metazoa</taxon>
        <taxon>Spiralia</taxon>
        <taxon>Lophotrochozoa</taxon>
        <taxon>Mollusca</taxon>
        <taxon>Gastropoda</taxon>
        <taxon>Patellogastropoda</taxon>
        <taxon>Lottioidea</taxon>
        <taxon>Lottiidae</taxon>
        <taxon>Lottia</taxon>
    </lineage>
</organism>
<dbReference type="EC" id="2.7.11.1" evidence="2"/>
<feature type="binding site" evidence="14">
    <location>
        <begin position="38"/>
        <end position="46"/>
    </location>
    <ligand>
        <name>ATP</name>
        <dbReference type="ChEBI" id="CHEBI:30616"/>
    </ligand>
</feature>
<dbReference type="PROSITE" id="PS50011">
    <property type="entry name" value="PROTEIN_KINASE_DOM"/>
    <property type="match status" value="1"/>
</dbReference>
<dbReference type="CTD" id="20245763"/>
<dbReference type="PROSITE" id="PS00108">
    <property type="entry name" value="PROTEIN_KINASE_ST"/>
    <property type="match status" value="1"/>
</dbReference>
<keyword evidence="7 15" id="KW-0547">Nucleotide-binding</keyword>
<dbReference type="CDD" id="cd14005">
    <property type="entry name" value="STKc_PIM"/>
    <property type="match status" value="1"/>
</dbReference>
<evidence type="ECO:0000256" key="14">
    <source>
        <dbReference type="PIRSR" id="PIRSR037993-2"/>
    </source>
</evidence>
<feature type="active site" description="Proton acceptor" evidence="13">
    <location>
        <position position="159"/>
    </location>
</feature>
<accession>V3YWF4</accession>
<evidence type="ECO:0000313" key="20">
    <source>
        <dbReference type="Proteomes" id="UP000030746"/>
    </source>
</evidence>
<dbReference type="InterPro" id="IPR017441">
    <property type="entry name" value="Protein_kinase_ATP_BS"/>
</dbReference>
<dbReference type="KEGG" id="lgi:LOTGIDRAFT_204907"/>
<keyword evidence="4 16" id="KW-0723">Serine/threonine-protein kinase</keyword>
<dbReference type="InterPro" id="IPR000719">
    <property type="entry name" value="Prot_kinase_dom"/>
</dbReference>
<dbReference type="FunFam" id="3.30.200.20:FF:000547">
    <property type="entry name" value="Serine/threonine-protein kinase prk-2"/>
    <property type="match status" value="1"/>
</dbReference>
<evidence type="ECO:0000256" key="2">
    <source>
        <dbReference type="ARBA" id="ARBA00012513"/>
    </source>
</evidence>
<evidence type="ECO:0000259" key="18">
    <source>
        <dbReference type="PROSITE" id="PS50011"/>
    </source>
</evidence>
<keyword evidence="10" id="KW-1035">Host cytoplasm</keyword>
<feature type="binding site" evidence="14">
    <location>
        <position position="120"/>
    </location>
    <ligand>
        <name>ATP</name>
        <dbReference type="ChEBI" id="CHEBI:30616"/>
    </ligand>
</feature>
<evidence type="ECO:0000256" key="11">
    <source>
        <dbReference type="ARBA" id="ARBA00047899"/>
    </source>
</evidence>
<evidence type="ECO:0000256" key="9">
    <source>
        <dbReference type="ARBA" id="ARBA00022840"/>
    </source>
</evidence>
<dbReference type="Proteomes" id="UP000030746">
    <property type="component" value="Unassembled WGS sequence"/>
</dbReference>
<keyword evidence="5" id="KW-0597">Phosphoprotein</keyword>
<dbReference type="OMA" id="IIRGQVY"/>
<dbReference type="InterPro" id="IPR017348">
    <property type="entry name" value="PIM1/2/3"/>
</dbReference>
<dbReference type="AlphaFoldDB" id="V3YWF4"/>
<keyword evidence="6" id="KW-0808">Transferase</keyword>
<evidence type="ECO:0000256" key="1">
    <source>
        <dbReference type="ARBA" id="ARBA00004192"/>
    </source>
</evidence>
<evidence type="ECO:0000256" key="16">
    <source>
        <dbReference type="RuleBase" id="RU000304"/>
    </source>
</evidence>
<dbReference type="GO" id="GO:0007346">
    <property type="term" value="P:regulation of mitotic cell cycle"/>
    <property type="evidence" value="ECO:0007669"/>
    <property type="project" value="TreeGrafter"/>
</dbReference>
<feature type="compositionally biased region" description="Basic and acidic residues" evidence="17">
    <location>
        <begin position="289"/>
        <end position="303"/>
    </location>
</feature>
<evidence type="ECO:0000256" key="17">
    <source>
        <dbReference type="SAM" id="MobiDB-lite"/>
    </source>
</evidence>
<comment type="catalytic activity">
    <reaction evidence="11">
        <text>L-threonyl-[protein] + ATP = O-phospho-L-threonyl-[protein] + ADP + H(+)</text>
        <dbReference type="Rhea" id="RHEA:46608"/>
        <dbReference type="Rhea" id="RHEA-COMP:11060"/>
        <dbReference type="Rhea" id="RHEA-COMP:11605"/>
        <dbReference type="ChEBI" id="CHEBI:15378"/>
        <dbReference type="ChEBI" id="CHEBI:30013"/>
        <dbReference type="ChEBI" id="CHEBI:30616"/>
        <dbReference type="ChEBI" id="CHEBI:61977"/>
        <dbReference type="ChEBI" id="CHEBI:456216"/>
        <dbReference type="EC" id="2.7.11.1"/>
    </reaction>
</comment>
<dbReference type="EMBL" id="KB203946">
    <property type="protein sequence ID" value="ESO82333.1"/>
    <property type="molecule type" value="Genomic_DNA"/>
</dbReference>
<comment type="catalytic activity">
    <reaction evidence="12">
        <text>L-seryl-[protein] + ATP = O-phospho-L-seryl-[protein] + ADP + H(+)</text>
        <dbReference type="Rhea" id="RHEA:17989"/>
        <dbReference type="Rhea" id="RHEA-COMP:9863"/>
        <dbReference type="Rhea" id="RHEA-COMP:11604"/>
        <dbReference type="ChEBI" id="CHEBI:15378"/>
        <dbReference type="ChEBI" id="CHEBI:29999"/>
        <dbReference type="ChEBI" id="CHEBI:30616"/>
        <dbReference type="ChEBI" id="CHEBI:83421"/>
        <dbReference type="ChEBI" id="CHEBI:456216"/>
        <dbReference type="EC" id="2.7.11.1"/>
    </reaction>
</comment>
<evidence type="ECO:0000256" key="7">
    <source>
        <dbReference type="ARBA" id="ARBA00022741"/>
    </source>
</evidence>
<evidence type="ECO:0000256" key="5">
    <source>
        <dbReference type="ARBA" id="ARBA00022553"/>
    </source>
</evidence>
<dbReference type="GO" id="GO:0005524">
    <property type="term" value="F:ATP binding"/>
    <property type="evidence" value="ECO:0007669"/>
    <property type="project" value="UniProtKB-UniRule"/>
</dbReference>
<dbReference type="InterPro" id="IPR008271">
    <property type="entry name" value="Ser/Thr_kinase_AS"/>
</dbReference>
<keyword evidence="20" id="KW-1185">Reference proteome</keyword>
<reference evidence="19 20" key="1">
    <citation type="journal article" date="2013" name="Nature">
        <title>Insights into bilaterian evolution from three spiralian genomes.</title>
        <authorList>
            <person name="Simakov O."/>
            <person name="Marletaz F."/>
            <person name="Cho S.J."/>
            <person name="Edsinger-Gonzales E."/>
            <person name="Havlak P."/>
            <person name="Hellsten U."/>
            <person name="Kuo D.H."/>
            <person name="Larsson T."/>
            <person name="Lv J."/>
            <person name="Arendt D."/>
            <person name="Savage R."/>
            <person name="Osoegawa K."/>
            <person name="de Jong P."/>
            <person name="Grimwood J."/>
            <person name="Chapman J.A."/>
            <person name="Shapiro H."/>
            <person name="Aerts A."/>
            <person name="Otillar R.P."/>
            <person name="Terry A.Y."/>
            <person name="Boore J.L."/>
            <person name="Grigoriev I.V."/>
            <person name="Lindberg D.R."/>
            <person name="Seaver E.C."/>
            <person name="Weisblat D.A."/>
            <person name="Putnam N.H."/>
            <person name="Rokhsar D.S."/>
        </authorList>
    </citation>
    <scope>NUCLEOTIDE SEQUENCE [LARGE SCALE GENOMIC DNA]</scope>
</reference>
<evidence type="ECO:0000256" key="3">
    <source>
        <dbReference type="ARBA" id="ARBA00016885"/>
    </source>
</evidence>
<dbReference type="FunFam" id="1.10.510.10:FF:000708">
    <property type="entry name" value="serine/threonine-protein kinase par-1-like"/>
    <property type="match status" value="1"/>
</dbReference>
<feature type="region of interest" description="Disordered" evidence="17">
    <location>
        <begin position="287"/>
        <end position="315"/>
    </location>
</feature>
<keyword evidence="9 14" id="KW-0067">ATP-binding</keyword>
<dbReference type="PIRSF" id="PIRSF037993">
    <property type="entry name" value="STPK_Pim-1"/>
    <property type="match status" value="1"/>
</dbReference>
<evidence type="ECO:0000256" key="8">
    <source>
        <dbReference type="ARBA" id="ARBA00022777"/>
    </source>
</evidence>
<dbReference type="SUPFAM" id="SSF56112">
    <property type="entry name" value="Protein kinase-like (PK-like)"/>
    <property type="match status" value="1"/>
</dbReference>
<dbReference type="InterPro" id="IPR051138">
    <property type="entry name" value="PIM_Ser/Thr_kinase"/>
</dbReference>
<dbReference type="RefSeq" id="XP_009066994.1">
    <property type="nucleotide sequence ID" value="XM_009068746.1"/>
</dbReference>
<dbReference type="GO" id="GO:0030430">
    <property type="term" value="C:host cell cytoplasm"/>
    <property type="evidence" value="ECO:0007669"/>
    <property type="project" value="UniProtKB-SubCell"/>
</dbReference>
<dbReference type="Pfam" id="PF00069">
    <property type="entry name" value="Pkinase"/>
    <property type="match status" value="1"/>
</dbReference>
<gene>
    <name evidence="19" type="ORF">LOTGIDRAFT_204907</name>
</gene>